<dbReference type="Proteomes" id="UP000272025">
    <property type="component" value="Unassembled WGS sequence"/>
</dbReference>
<keyword evidence="4" id="KW-1185">Reference proteome</keyword>
<evidence type="ECO:0000313" key="3">
    <source>
        <dbReference type="EMBL" id="ROT39435.1"/>
    </source>
</evidence>
<evidence type="ECO:0000313" key="4">
    <source>
        <dbReference type="Proteomes" id="UP000272025"/>
    </source>
</evidence>
<proteinExistence type="predicted"/>
<name>A0A3N2PYK6_SODAK</name>
<dbReference type="GeneID" id="39578314"/>
<dbReference type="EMBL" id="ML119054">
    <property type="protein sequence ID" value="ROT39435.1"/>
    <property type="molecule type" value="Genomic_DNA"/>
</dbReference>
<accession>A0A3N2PYK6</accession>
<evidence type="ECO:0000256" key="1">
    <source>
        <dbReference type="SAM" id="MobiDB-lite"/>
    </source>
</evidence>
<evidence type="ECO:0000256" key="2">
    <source>
        <dbReference type="SAM" id="Phobius"/>
    </source>
</evidence>
<dbReference type="AlphaFoldDB" id="A0A3N2PYK6"/>
<reference evidence="3 4" key="1">
    <citation type="journal article" date="2018" name="Mol. Ecol.">
        <title>The obligate alkalophilic soda-lake fungus Sodiomyces alkalinus has shifted to a protein diet.</title>
        <authorList>
            <person name="Grum-Grzhimaylo A.A."/>
            <person name="Falkoski D.L."/>
            <person name="van den Heuvel J."/>
            <person name="Valero-Jimenez C.A."/>
            <person name="Min B."/>
            <person name="Choi I.G."/>
            <person name="Lipzen A."/>
            <person name="Daum C.G."/>
            <person name="Aanen D.K."/>
            <person name="Tsang A."/>
            <person name="Henrissat B."/>
            <person name="Bilanenko E.N."/>
            <person name="de Vries R.P."/>
            <person name="van Kan J.A.L."/>
            <person name="Grigoriev I.V."/>
            <person name="Debets A.J.M."/>
        </authorList>
    </citation>
    <scope>NUCLEOTIDE SEQUENCE [LARGE SCALE GENOMIC DNA]</scope>
    <source>
        <strain evidence="3 4">F11</strain>
    </source>
</reference>
<keyword evidence="2" id="KW-0472">Membrane</keyword>
<keyword evidence="2" id="KW-0812">Transmembrane</keyword>
<feature type="region of interest" description="Disordered" evidence="1">
    <location>
        <begin position="14"/>
        <end position="34"/>
    </location>
</feature>
<sequence length="106" mass="12550">MLFLRPPIFSLYKRPYKGNNNTNKRRAPKNPYGPRRLAPYAYQAPALLAPILNIISAYTGLINTLSSYSRRYSRSRRHAAYRYRPAARHYPIRYYRVLDKKLKDIS</sequence>
<keyword evidence="2" id="KW-1133">Transmembrane helix</keyword>
<feature type="transmembrane region" description="Helical" evidence="2">
    <location>
        <begin position="47"/>
        <end position="68"/>
    </location>
</feature>
<gene>
    <name evidence="3" type="ORF">SODALDRAFT_323815</name>
</gene>
<protein>
    <submittedName>
        <fullName evidence="3">Uncharacterized protein</fullName>
    </submittedName>
</protein>
<organism evidence="3 4">
    <name type="scientific">Sodiomyces alkalinus (strain CBS 110278 / VKM F-3762 / F11)</name>
    <name type="common">Alkaliphilic filamentous fungus</name>
    <dbReference type="NCBI Taxonomy" id="1314773"/>
    <lineage>
        <taxon>Eukaryota</taxon>
        <taxon>Fungi</taxon>
        <taxon>Dikarya</taxon>
        <taxon>Ascomycota</taxon>
        <taxon>Pezizomycotina</taxon>
        <taxon>Sordariomycetes</taxon>
        <taxon>Hypocreomycetidae</taxon>
        <taxon>Glomerellales</taxon>
        <taxon>Plectosphaerellaceae</taxon>
        <taxon>Sodiomyces</taxon>
    </lineage>
</organism>
<dbReference type="RefSeq" id="XP_028467241.1">
    <property type="nucleotide sequence ID" value="XM_028609836.1"/>
</dbReference>